<evidence type="ECO:0000313" key="2">
    <source>
        <dbReference type="Proteomes" id="UP001140076"/>
    </source>
</evidence>
<dbReference type="RefSeq" id="WP_270071496.1">
    <property type="nucleotide sequence ID" value="NZ_JAJAQC010000009.1"/>
</dbReference>
<reference evidence="1" key="1">
    <citation type="submission" date="2021-10" db="EMBL/GenBank/DDBJ databases">
        <title>Streptomonospora sp. nov., isolated from mangrove soil.</title>
        <authorList>
            <person name="Chen X."/>
            <person name="Ge X."/>
            <person name="Liu W."/>
        </authorList>
    </citation>
    <scope>NUCLEOTIDE SEQUENCE</scope>
    <source>
        <strain evidence="1">S1-112</strain>
    </source>
</reference>
<dbReference type="EMBL" id="JAJAQC010000009">
    <property type="protein sequence ID" value="MDA0564207.1"/>
    <property type="molecule type" value="Genomic_DNA"/>
</dbReference>
<keyword evidence="2" id="KW-1185">Reference proteome</keyword>
<sequence length="273" mass="29332">MCVSMAPADFFATTLYAGRLRHPQHGLVHVVGYQNSARNLAEGPNAMVLHFPARALGRGNFVPVGGAEHVLADMVRALPPLPVSPGAAMDWMDAGGAPPVEVFDHDVYTVLVAEDATLIPAALDRVPPKRRPRLDPGLLRFYTERYPGHVFAVCCFDNAERRQAKPLLVWYAPHDPDLLAAPALDSHTGGAPDPAARVRTDHTVLFGTDEAAPGWGSPVHYRDTLGPGLAPFLPRAVVGARFHGWMPNGDFAIPHADLLAGDLRAVRRVGPPA</sequence>
<name>A0A9X3SDT6_9ACTN</name>
<accession>A0A9X3SDT6</accession>
<organism evidence="1 2">
    <name type="scientific">Streptomonospora mangrovi</name>
    <dbReference type="NCBI Taxonomy" id="2883123"/>
    <lineage>
        <taxon>Bacteria</taxon>
        <taxon>Bacillati</taxon>
        <taxon>Actinomycetota</taxon>
        <taxon>Actinomycetes</taxon>
        <taxon>Streptosporangiales</taxon>
        <taxon>Nocardiopsidaceae</taxon>
        <taxon>Streptomonospora</taxon>
    </lineage>
</organism>
<gene>
    <name evidence="1" type="ORF">LG943_07690</name>
</gene>
<proteinExistence type="predicted"/>
<dbReference type="AlphaFoldDB" id="A0A9X3SDT6"/>
<protein>
    <submittedName>
        <fullName evidence="1">Uncharacterized protein</fullName>
    </submittedName>
</protein>
<comment type="caution">
    <text evidence="1">The sequence shown here is derived from an EMBL/GenBank/DDBJ whole genome shotgun (WGS) entry which is preliminary data.</text>
</comment>
<evidence type="ECO:0000313" key="1">
    <source>
        <dbReference type="EMBL" id="MDA0564207.1"/>
    </source>
</evidence>
<dbReference type="Proteomes" id="UP001140076">
    <property type="component" value="Unassembled WGS sequence"/>
</dbReference>